<feature type="compositionally biased region" description="Polar residues" evidence="4">
    <location>
        <begin position="604"/>
        <end position="616"/>
    </location>
</feature>
<accession>A0A5J5ELS0</accession>
<dbReference type="EMBL" id="VXIS01000213">
    <property type="protein sequence ID" value="KAA8896383.1"/>
    <property type="molecule type" value="Genomic_DNA"/>
</dbReference>
<evidence type="ECO:0000256" key="3">
    <source>
        <dbReference type="ARBA" id="ARBA00023242"/>
    </source>
</evidence>
<sequence length="1264" mass="137453">MHILVPQSPPAPEDRVLSSQKFHTAQVQPPSTTRTSKSSHDHTGDLHLNYSLTLSQIDLGQTQVDSSSVVRCMDGVRKESQSKPQSSPPSRHVPGGALEPIYVPSSSNVPENAPELEALEMELEEIQVVDEPGYGDDECEFMPSPTAPDIYHNPLANIFESARKNALGLSQLFNAPSSPVGETRLLDSQPLPTPNAVGIMAKSMLKKDLLEQKRAVHDNDGEPEGRDTEDDESEEEKYDSSQPSANANHNPLSSSTGFTEKKSGLDRSMLKEPSRWYDRSSSPGRKAPARRGIAGTPDLRGLIKDSGQFETPTKKPTDITDSPARPHSSPPSSPPVGQPLQVVTNGDDLLFSESQRRKRKVAAKMKKGEMQVRNFIKAASISVTASEPVKPLRKKPSLGLEKKSKETGAKRAVIGMVDGYETTDDTGSESQSQPIQPQRKGIRGKGKASALPTTQVPATPPTKQRPNAPQKPQRSPRVSQVTANHAPTIQVAASSPFPKPQPPPLDLKAWDHLHAPPKLPTRTRPPRRRSQPPPRHTNSVPADSGPLQVERTGTSTNPTSLTQMVPFNVPASPTAPDRAEEAASLPCGFVRESSRLTSLPSSSQAPVTASSGSERQATVPPLRHLDSVVNKRSRGDFQDRPTSQLKSFAALENSQPPLSSQEDPDDVDMLDIVEGVGAGKQPGLTMPAPLPPVDKGHARKQRKTAMDTRVAVIPLEEELVPETPTRPSVPPSHPPPSTTPTTGTKRKGKVPMNETTAYKVAKTTAQKRRTSARFDARGGAVLVPAVTATPPSPPPGDPITFPQRVFAFFKDQNLMYHPATMLPNDPRGAKVRVVFDDGSLSDLERHCVRSLDLRIGDVVRVDMPGMKKTPWVVRRFPEKETIKDNEKPLTDIRGNKTVIVAPKNSKNPSSANDEVSVQITVLYLTKSLWTQFATRDMSSAIIFPINTASLVRSTTGPSSSCFNNTAGNNAAVGISLNSLHAPITAKNPPVSLRMCGISITTSVPDNNGLSNPATAPHNLFAGMTFVLTFSDDNELGRYKIGGKILKHGGKLLGAGRGFEEFFFDFDPPSNNPESRIELQLKPEYRDLGFTCVIADGHNRRAKYFQALAFGLPCIAPRWIEDCITQGTVISWEHYLLAAGNSDYLDGAVRSRSIPVTDPHTTKFLDTLSSPSVFSGWNVLFLTKGQDESKIKTFTFLFLAGGATQVMLVKTLEAADHQLNMHPERWDVLFIHSSQLREAGDRRLGVPTLEGEDMIQSLILGKTAR</sequence>
<dbReference type="Gene3D" id="3.40.50.10190">
    <property type="entry name" value="BRCT domain"/>
    <property type="match status" value="1"/>
</dbReference>
<feature type="region of interest" description="Disordered" evidence="4">
    <location>
        <begin position="214"/>
        <end position="366"/>
    </location>
</feature>
<evidence type="ECO:0000313" key="6">
    <source>
        <dbReference type="EMBL" id="KAA8896383.1"/>
    </source>
</evidence>
<dbReference type="InterPro" id="IPR041297">
    <property type="entry name" value="Crb2_Tudor"/>
</dbReference>
<feature type="region of interest" description="Disordered" evidence="4">
    <location>
        <begin position="677"/>
        <end position="696"/>
    </location>
</feature>
<keyword evidence="3" id="KW-0539">Nucleus</keyword>
<evidence type="ECO:0000259" key="5">
    <source>
        <dbReference type="PROSITE" id="PS50172"/>
    </source>
</evidence>
<feature type="compositionally biased region" description="Basic and acidic residues" evidence="4">
    <location>
        <begin position="400"/>
        <end position="409"/>
    </location>
</feature>
<proteinExistence type="predicted"/>
<feature type="region of interest" description="Disordered" evidence="4">
    <location>
        <begin position="385"/>
        <end position="666"/>
    </location>
</feature>
<dbReference type="SMART" id="SM00292">
    <property type="entry name" value="BRCT"/>
    <property type="match status" value="1"/>
</dbReference>
<dbReference type="CDD" id="cd17745">
    <property type="entry name" value="BRCT_p53bp1_rpt1"/>
    <property type="match status" value="1"/>
</dbReference>
<feature type="region of interest" description="Disordered" evidence="4">
    <location>
        <begin position="1"/>
        <end position="44"/>
    </location>
</feature>
<dbReference type="PROSITE" id="PS50172">
    <property type="entry name" value="BRCT"/>
    <property type="match status" value="1"/>
</dbReference>
<keyword evidence="7" id="KW-1185">Reference proteome</keyword>
<gene>
    <name evidence="6" type="ORF">FN846DRAFT_965185</name>
</gene>
<dbReference type="InterPro" id="IPR047249">
    <property type="entry name" value="BRCT_p53bp1-like_rpt1"/>
</dbReference>
<dbReference type="InterPro" id="IPR036420">
    <property type="entry name" value="BRCT_dom_sf"/>
</dbReference>
<comment type="subcellular location">
    <subcellularLocation>
        <location evidence="1">Nucleus</location>
    </subcellularLocation>
</comment>
<feature type="compositionally biased region" description="Polar residues" evidence="4">
    <location>
        <begin position="242"/>
        <end position="258"/>
    </location>
</feature>
<name>A0A5J5ELS0_9PEZI</name>
<evidence type="ECO:0000256" key="2">
    <source>
        <dbReference type="ARBA" id="ARBA00022763"/>
    </source>
</evidence>
<dbReference type="GO" id="GO:0042393">
    <property type="term" value="F:histone binding"/>
    <property type="evidence" value="ECO:0007669"/>
    <property type="project" value="TreeGrafter"/>
</dbReference>
<dbReference type="Proteomes" id="UP000326924">
    <property type="component" value="Unassembled WGS sequence"/>
</dbReference>
<dbReference type="SUPFAM" id="SSF52113">
    <property type="entry name" value="BRCT domain"/>
    <property type="match status" value="1"/>
</dbReference>
<comment type="caution">
    <text evidence="6">The sequence shown here is derived from an EMBL/GenBank/DDBJ whole genome shotgun (WGS) entry which is preliminary data.</text>
</comment>
<dbReference type="OrthoDB" id="129353at2759"/>
<feature type="domain" description="BRCT" evidence="5">
    <location>
        <begin position="1015"/>
        <end position="1136"/>
    </location>
</feature>
<dbReference type="Pfam" id="PF00533">
    <property type="entry name" value="BRCT"/>
    <property type="match status" value="1"/>
</dbReference>
<reference evidence="6 7" key="1">
    <citation type="submission" date="2019-09" db="EMBL/GenBank/DDBJ databases">
        <title>Draft genome of the ectomycorrhizal ascomycete Sphaerosporella brunnea.</title>
        <authorList>
            <consortium name="DOE Joint Genome Institute"/>
            <person name="Benucci G.M."/>
            <person name="Marozzi G."/>
            <person name="Antonielli L."/>
            <person name="Sanchez S."/>
            <person name="Marco P."/>
            <person name="Wang X."/>
            <person name="Falini L.B."/>
            <person name="Barry K."/>
            <person name="Haridas S."/>
            <person name="Lipzen A."/>
            <person name="Labutti K."/>
            <person name="Grigoriev I.V."/>
            <person name="Murat C."/>
            <person name="Martin F."/>
            <person name="Albertini E."/>
            <person name="Donnini D."/>
            <person name="Bonito G."/>
        </authorList>
    </citation>
    <scope>NUCLEOTIDE SEQUENCE [LARGE SCALE GENOMIC DNA]</scope>
    <source>
        <strain evidence="6 7">Sb_GMNB300</strain>
    </source>
</reference>
<evidence type="ECO:0000256" key="4">
    <source>
        <dbReference type="SAM" id="MobiDB-lite"/>
    </source>
</evidence>
<feature type="region of interest" description="Disordered" evidence="4">
    <location>
        <begin position="75"/>
        <end position="99"/>
    </location>
</feature>
<dbReference type="InterPro" id="IPR001357">
    <property type="entry name" value="BRCT_dom"/>
</dbReference>
<feature type="compositionally biased region" description="Polar residues" evidence="4">
    <location>
        <begin position="17"/>
        <end position="36"/>
    </location>
</feature>
<dbReference type="Pfam" id="PF18115">
    <property type="entry name" value="Tudor_3"/>
    <property type="match status" value="1"/>
</dbReference>
<organism evidence="6 7">
    <name type="scientific">Sphaerosporella brunnea</name>
    <dbReference type="NCBI Taxonomy" id="1250544"/>
    <lineage>
        <taxon>Eukaryota</taxon>
        <taxon>Fungi</taxon>
        <taxon>Dikarya</taxon>
        <taxon>Ascomycota</taxon>
        <taxon>Pezizomycotina</taxon>
        <taxon>Pezizomycetes</taxon>
        <taxon>Pezizales</taxon>
        <taxon>Pyronemataceae</taxon>
        <taxon>Sphaerosporella</taxon>
    </lineage>
</organism>
<evidence type="ECO:0000313" key="7">
    <source>
        <dbReference type="Proteomes" id="UP000326924"/>
    </source>
</evidence>
<keyword evidence="2" id="KW-0227">DNA damage</keyword>
<dbReference type="InParanoid" id="A0A5J5ELS0"/>
<feature type="compositionally biased region" description="Acidic residues" evidence="4">
    <location>
        <begin position="227"/>
        <end position="237"/>
    </location>
</feature>
<feature type="compositionally biased region" description="Pro residues" evidence="4">
    <location>
        <begin position="328"/>
        <end position="337"/>
    </location>
</feature>
<feature type="compositionally biased region" description="Polar residues" evidence="4">
    <location>
        <begin position="551"/>
        <end position="565"/>
    </location>
</feature>
<feature type="compositionally biased region" description="Polar residues" evidence="4">
    <location>
        <begin position="451"/>
        <end position="493"/>
    </location>
</feature>
<dbReference type="AlphaFoldDB" id="A0A5J5ELS0"/>
<dbReference type="GO" id="GO:0005634">
    <property type="term" value="C:nucleus"/>
    <property type="evidence" value="ECO:0007669"/>
    <property type="project" value="UniProtKB-SubCell"/>
</dbReference>
<feature type="region of interest" description="Disordered" evidence="4">
    <location>
        <begin position="719"/>
        <end position="749"/>
    </location>
</feature>
<evidence type="ECO:0000256" key="1">
    <source>
        <dbReference type="ARBA" id="ARBA00004123"/>
    </source>
</evidence>
<dbReference type="GO" id="GO:0000077">
    <property type="term" value="P:DNA damage checkpoint signaling"/>
    <property type="evidence" value="ECO:0007669"/>
    <property type="project" value="TreeGrafter"/>
</dbReference>
<feature type="compositionally biased region" description="Basic and acidic residues" evidence="4">
    <location>
        <begin position="214"/>
        <end position="226"/>
    </location>
</feature>
<feature type="compositionally biased region" description="Pro residues" evidence="4">
    <location>
        <begin position="727"/>
        <end position="738"/>
    </location>
</feature>
<feature type="compositionally biased region" description="Basic residues" evidence="4">
    <location>
        <begin position="356"/>
        <end position="365"/>
    </location>
</feature>
<dbReference type="PANTHER" id="PTHR15321:SF3">
    <property type="entry name" value="TP53-BINDING PROTEIN 1"/>
    <property type="match status" value="1"/>
</dbReference>
<dbReference type="InterPro" id="IPR047252">
    <property type="entry name" value="TP53BP1-like"/>
</dbReference>
<dbReference type="Gene3D" id="2.30.30.140">
    <property type="match status" value="1"/>
</dbReference>
<protein>
    <recommendedName>
        <fullName evidence="5">BRCT domain-containing protein</fullName>
    </recommendedName>
</protein>
<feature type="compositionally biased region" description="Basic and acidic residues" evidence="4">
    <location>
        <begin position="259"/>
        <end position="278"/>
    </location>
</feature>
<feature type="compositionally biased region" description="Polar residues" evidence="4">
    <location>
        <begin position="640"/>
        <end position="661"/>
    </location>
</feature>
<dbReference type="PANTHER" id="PTHR15321">
    <property type="entry name" value="TUMOR SUPPRESSOR P53-BINDING PROTEIN 1"/>
    <property type="match status" value="1"/>
</dbReference>
<dbReference type="GO" id="GO:0045944">
    <property type="term" value="P:positive regulation of transcription by RNA polymerase II"/>
    <property type="evidence" value="ECO:0007669"/>
    <property type="project" value="TreeGrafter"/>
</dbReference>